<keyword evidence="1" id="KW-0812">Transmembrane</keyword>
<sequence length="129" mass="15192">MAHLTRSGRQWLKAALGVFMLIVVLVYCWHWFWQPVAKINPTHWANKAILYRSANPVQSLWLHRRHAAKLNLTQAYELKTEDKTIAVRFTAISYPTFYPTAIRVDFELTNTADKEFILRQQTALLQQRH</sequence>
<gene>
    <name evidence="2" type="ORF">MN202_07505</name>
</gene>
<keyword evidence="1" id="KW-0472">Membrane</keyword>
<evidence type="ECO:0000313" key="2">
    <source>
        <dbReference type="EMBL" id="MEH8017071.1"/>
    </source>
</evidence>
<accession>A0ABU8C589</accession>
<evidence type="ECO:0000313" key="3">
    <source>
        <dbReference type="Proteomes" id="UP001375382"/>
    </source>
</evidence>
<dbReference type="Proteomes" id="UP001375382">
    <property type="component" value="Unassembled WGS sequence"/>
</dbReference>
<evidence type="ECO:0000256" key="1">
    <source>
        <dbReference type="SAM" id="Phobius"/>
    </source>
</evidence>
<keyword evidence="3" id="KW-1185">Reference proteome</keyword>
<proteinExistence type="predicted"/>
<dbReference type="RefSeq" id="WP_335735480.1">
    <property type="nucleotide sequence ID" value="NZ_JALAAR010000005.1"/>
</dbReference>
<reference evidence="2 3" key="1">
    <citation type="journal article" date="2023" name="Ecotoxicol. Environ. Saf.">
        <title>Mercury remediation potential of mercury-resistant strain Rheinheimera metallidurans sp. nov. isolated from a municipal waste dumping site.</title>
        <authorList>
            <person name="Yadav V."/>
            <person name="Manjhi A."/>
            <person name="Vadakedath N."/>
        </authorList>
    </citation>
    <scope>NUCLEOTIDE SEQUENCE [LARGE SCALE GENOMIC DNA]</scope>
    <source>
        <strain evidence="2 3">E-49</strain>
    </source>
</reference>
<dbReference type="EMBL" id="JALAAR010000005">
    <property type="protein sequence ID" value="MEH8017071.1"/>
    <property type="molecule type" value="Genomic_DNA"/>
</dbReference>
<comment type="caution">
    <text evidence="2">The sequence shown here is derived from an EMBL/GenBank/DDBJ whole genome shotgun (WGS) entry which is preliminary data.</text>
</comment>
<name>A0ABU8C589_9GAMM</name>
<organism evidence="2 3">
    <name type="scientific">Rheinheimera muenzenbergensis</name>
    <dbReference type="NCBI Taxonomy" id="1193628"/>
    <lineage>
        <taxon>Bacteria</taxon>
        <taxon>Pseudomonadati</taxon>
        <taxon>Pseudomonadota</taxon>
        <taxon>Gammaproteobacteria</taxon>
        <taxon>Chromatiales</taxon>
        <taxon>Chromatiaceae</taxon>
        <taxon>Rheinheimera</taxon>
    </lineage>
</organism>
<keyword evidence="1" id="KW-1133">Transmembrane helix</keyword>
<feature type="transmembrane region" description="Helical" evidence="1">
    <location>
        <begin position="12"/>
        <end position="33"/>
    </location>
</feature>
<protein>
    <submittedName>
        <fullName evidence="2">Uncharacterized protein</fullName>
    </submittedName>
</protein>